<feature type="transmembrane region" description="Helical" evidence="1">
    <location>
        <begin position="355"/>
        <end position="376"/>
    </location>
</feature>
<keyword evidence="1" id="KW-0812">Transmembrane</keyword>
<dbReference type="Pfam" id="PF14378">
    <property type="entry name" value="PAP2_3"/>
    <property type="match status" value="1"/>
</dbReference>
<evidence type="ECO:0000313" key="4">
    <source>
        <dbReference type="Proteomes" id="UP000054729"/>
    </source>
</evidence>
<gene>
    <name evidence="3" type="ORF">Lwal_0666</name>
</gene>
<feature type="transmembrane region" description="Helical" evidence="1">
    <location>
        <begin position="81"/>
        <end position="106"/>
    </location>
</feature>
<keyword evidence="1" id="KW-0472">Membrane</keyword>
<dbReference type="STRING" id="66969.Lwal_0666"/>
<comment type="caution">
    <text evidence="3">The sequence shown here is derived from an EMBL/GenBank/DDBJ whole genome shotgun (WGS) entry which is preliminary data.</text>
</comment>
<feature type="transmembrane region" description="Helical" evidence="1">
    <location>
        <begin position="382"/>
        <end position="403"/>
    </location>
</feature>
<dbReference type="EMBL" id="LNZB01000015">
    <property type="protein sequence ID" value="KTD82189.1"/>
    <property type="molecule type" value="Genomic_DNA"/>
</dbReference>
<dbReference type="RefSeq" id="WP_058479500.1">
    <property type="nucleotide sequence ID" value="NZ_CAAAIQ010000021.1"/>
</dbReference>
<feature type="transmembrane region" description="Helical" evidence="1">
    <location>
        <begin position="219"/>
        <end position="239"/>
    </location>
</feature>
<feature type="transmembrane region" description="Helical" evidence="1">
    <location>
        <begin position="51"/>
        <end position="69"/>
    </location>
</feature>
<keyword evidence="4" id="KW-1185">Reference proteome</keyword>
<dbReference type="Proteomes" id="UP000054729">
    <property type="component" value="Unassembled WGS sequence"/>
</dbReference>
<feature type="transmembrane region" description="Helical" evidence="1">
    <location>
        <begin position="161"/>
        <end position="182"/>
    </location>
</feature>
<dbReference type="InterPro" id="IPR026841">
    <property type="entry name" value="Aur1/Ipt1"/>
</dbReference>
<feature type="domain" description="Inositolphosphotransferase Aur1/Ipt1" evidence="2">
    <location>
        <begin position="161"/>
        <end position="337"/>
    </location>
</feature>
<dbReference type="OrthoDB" id="5516475at2"/>
<protein>
    <submittedName>
        <fullName evidence="3">PAP2 superfamily protein</fullName>
    </submittedName>
</protein>
<name>A0A0W1ALF3_9GAMM</name>
<feature type="transmembrane region" description="Helical" evidence="1">
    <location>
        <begin position="188"/>
        <end position="207"/>
    </location>
</feature>
<sequence length="421" mass="47649">MNNTRLNSIEKSDNALWKINTFLMLLIAPGCIIVIYFLLGFNQRVERLGVNYLSVFFNSAIGASFLIYAEFILQKYKAIAYYNLVIAAVFIISALAASKLIIILWSFGLLHLMYLMLYSEENKARITYHLFLFLLIPLYCGISSYFLIFTGFDYPLVYDEYLLAIDGTLGFYPSFILGKINLELPEQLVYLFNCMYDALPLFLIILFKKRELREKSPPIELLVEALVIGIVGYALYSILPVCGSTNAFQSSWPNFFPVGLAENGPHLVSCSRLIPRNSMPSLHTAWIVCFIRNSFYCGRIMQLFIGIIVIGNLISIFGIGAHYLIDVIVGFSFATAIGGIFSLKIPLSNPARWQAIVIGSGVTIAWYFIIFYGLNVLQLSKIVAWSFFLGSVLIGICLEYRLINRYRIEMDKIQVSTLSLT</sequence>
<dbReference type="GO" id="GO:0016020">
    <property type="term" value="C:membrane"/>
    <property type="evidence" value="ECO:0007669"/>
    <property type="project" value="UniProtKB-SubCell"/>
</dbReference>
<evidence type="ECO:0000256" key="1">
    <source>
        <dbReference type="SAM" id="Phobius"/>
    </source>
</evidence>
<feature type="transmembrane region" description="Helical" evidence="1">
    <location>
        <begin position="21"/>
        <end position="39"/>
    </location>
</feature>
<proteinExistence type="predicted"/>
<dbReference type="AlphaFoldDB" id="A0A0W1ALF3"/>
<organism evidence="3 4">
    <name type="scientific">Legionella waltersii</name>
    <dbReference type="NCBI Taxonomy" id="66969"/>
    <lineage>
        <taxon>Bacteria</taxon>
        <taxon>Pseudomonadati</taxon>
        <taxon>Pseudomonadota</taxon>
        <taxon>Gammaproteobacteria</taxon>
        <taxon>Legionellales</taxon>
        <taxon>Legionellaceae</taxon>
        <taxon>Legionella</taxon>
    </lineage>
</organism>
<evidence type="ECO:0000313" key="3">
    <source>
        <dbReference type="EMBL" id="KTD82189.1"/>
    </source>
</evidence>
<keyword evidence="1" id="KW-1133">Transmembrane helix</keyword>
<feature type="transmembrane region" description="Helical" evidence="1">
    <location>
        <begin position="303"/>
        <end position="321"/>
    </location>
</feature>
<feature type="transmembrane region" description="Helical" evidence="1">
    <location>
        <begin position="327"/>
        <end position="343"/>
    </location>
</feature>
<dbReference type="PATRIC" id="fig|66969.6.peg.726"/>
<accession>A0A0W1ALF3</accession>
<feature type="transmembrane region" description="Helical" evidence="1">
    <location>
        <begin position="126"/>
        <end position="149"/>
    </location>
</feature>
<reference evidence="3 4" key="1">
    <citation type="submission" date="2015-11" db="EMBL/GenBank/DDBJ databases">
        <title>Genomic analysis of 38 Legionella species identifies large and diverse effector repertoires.</title>
        <authorList>
            <person name="Burstein D."/>
            <person name="Amaro F."/>
            <person name="Zusman T."/>
            <person name="Lifshitz Z."/>
            <person name="Cohen O."/>
            <person name="Gilbert J.A."/>
            <person name="Pupko T."/>
            <person name="Shuman H.A."/>
            <person name="Segal G."/>
        </authorList>
    </citation>
    <scope>NUCLEOTIDE SEQUENCE [LARGE SCALE GENOMIC DNA]</scope>
    <source>
        <strain evidence="3 4">ATCC 51914</strain>
    </source>
</reference>
<evidence type="ECO:0000259" key="2">
    <source>
        <dbReference type="Pfam" id="PF14378"/>
    </source>
</evidence>